<evidence type="ECO:0000313" key="4">
    <source>
        <dbReference type="Proteomes" id="UP000253918"/>
    </source>
</evidence>
<protein>
    <recommendedName>
        <fullName evidence="2">Asl1-like glycosyl hydrolase catalytic domain-containing protein</fullName>
    </recommendedName>
</protein>
<sequence length="602" mass="63385">MHISKRAKMALVTTLAGGSLWALAAYAAAQSAASVAPTITVVSAAGQNAASVPSSSAMGSTAAGPAANSAWWGLIGAPGTPMMFGVQTHFSQGWNPAWLGFANQVQAPALRDTVTWTSIERTPGVYEFSRAPASLANFCAQGGKLSLTIQPQNPIYDGGSSVYTDQGRAAYARYVAALLANYKGCITAIEVGNEINNSSGLVYPAGVSKASTYVALLQTLYATVKPQFADVSILGGSTNAIGTGFLETLFAAGALNYMDAVAVHPYRNDGEGIDGEIANLRQVMAKYGKVVPIWATEFSYNYADQRRNASGLIKSAVQLSASGVDRAFWYALVDQSSFPNMGLFTAKTMKPTGAAYAAVTQRVLSAGRAVRVDTGDNLVYLYRAGADRWVVWGSPRTITFSGNPVLRDMLGSGLGGNSVTIGADPILVEGASGYSLGASATVADTLLQYGSAPWSYWRRGKDGKDISLPIFDNDFTSYYGDRWSKPLRINNTTAAPAGDGANPMRAIMRYTAPMTGQFDLEACFTKTVSGDGVDYRIEKNGTLLASGVTTAKSEIHALLVNLNAGDRLDLSFGPNKTYGGDSFSYRAVLSQRGRGATLSCTS</sequence>
<dbReference type="OrthoDB" id="9776971at2"/>
<evidence type="ECO:0000313" key="3">
    <source>
        <dbReference type="EMBL" id="RDE05320.1"/>
    </source>
</evidence>
<dbReference type="Proteomes" id="UP000253918">
    <property type="component" value="Unassembled WGS sequence"/>
</dbReference>
<proteinExistence type="predicted"/>
<reference evidence="3 4" key="1">
    <citation type="submission" date="2018-07" db="EMBL/GenBank/DDBJ databases">
        <title>a novel species of Sphingomonas isolated from the rhizosphere soil of Araceae plant.</title>
        <authorList>
            <person name="Zhiyong W."/>
            <person name="Qinglan Z."/>
            <person name="Zhiwei F."/>
            <person name="Ding X."/>
            <person name="Gejiao W."/>
            <person name="Shixue Z."/>
        </authorList>
    </citation>
    <scope>NUCLEOTIDE SEQUENCE [LARGE SCALE GENOMIC DNA]</scope>
    <source>
        <strain evidence="3 4">WZY 27</strain>
    </source>
</reference>
<accession>A0A369VVX1</accession>
<dbReference type="InterPro" id="IPR024655">
    <property type="entry name" value="Asl1_glyco_hydro_catalytic"/>
</dbReference>
<dbReference type="Pfam" id="PF11790">
    <property type="entry name" value="Glyco_hydro_cc"/>
    <property type="match status" value="1"/>
</dbReference>
<feature type="domain" description="Asl1-like glycosyl hydrolase catalytic" evidence="2">
    <location>
        <begin position="240"/>
        <end position="356"/>
    </location>
</feature>
<dbReference type="Gene3D" id="3.20.20.80">
    <property type="entry name" value="Glycosidases"/>
    <property type="match status" value="1"/>
</dbReference>
<dbReference type="AlphaFoldDB" id="A0A369VVX1"/>
<dbReference type="SUPFAM" id="SSF51445">
    <property type="entry name" value="(Trans)glycosidases"/>
    <property type="match status" value="1"/>
</dbReference>
<name>A0A369VVX1_9SPHN</name>
<gene>
    <name evidence="3" type="ORF">DVW87_08615</name>
</gene>
<feature type="signal peptide" evidence="1">
    <location>
        <begin position="1"/>
        <end position="24"/>
    </location>
</feature>
<dbReference type="PANTHER" id="PTHR12631">
    <property type="entry name" value="ALPHA-L-IDURONIDASE"/>
    <property type="match status" value="1"/>
</dbReference>
<dbReference type="GO" id="GO:0004553">
    <property type="term" value="F:hydrolase activity, hydrolyzing O-glycosyl compounds"/>
    <property type="evidence" value="ECO:0007669"/>
    <property type="project" value="TreeGrafter"/>
</dbReference>
<evidence type="ECO:0000256" key="1">
    <source>
        <dbReference type="SAM" id="SignalP"/>
    </source>
</evidence>
<dbReference type="PANTHER" id="PTHR12631:SF10">
    <property type="entry name" value="BETA-XYLOSIDASE-LIKE PROTEIN-RELATED"/>
    <property type="match status" value="1"/>
</dbReference>
<comment type="caution">
    <text evidence="3">The sequence shown here is derived from an EMBL/GenBank/DDBJ whole genome shotgun (WGS) entry which is preliminary data.</text>
</comment>
<keyword evidence="1" id="KW-0732">Signal</keyword>
<evidence type="ECO:0000259" key="2">
    <source>
        <dbReference type="Pfam" id="PF11790"/>
    </source>
</evidence>
<organism evidence="3 4">
    <name type="scientific">Sphingomonas aracearum</name>
    <dbReference type="NCBI Taxonomy" id="2283317"/>
    <lineage>
        <taxon>Bacteria</taxon>
        <taxon>Pseudomonadati</taxon>
        <taxon>Pseudomonadota</taxon>
        <taxon>Alphaproteobacteria</taxon>
        <taxon>Sphingomonadales</taxon>
        <taxon>Sphingomonadaceae</taxon>
        <taxon>Sphingomonas</taxon>
    </lineage>
</organism>
<dbReference type="EMBL" id="QQNB01000002">
    <property type="protein sequence ID" value="RDE05320.1"/>
    <property type="molecule type" value="Genomic_DNA"/>
</dbReference>
<feature type="chain" id="PRO_5016720333" description="Asl1-like glycosyl hydrolase catalytic domain-containing protein" evidence="1">
    <location>
        <begin position="25"/>
        <end position="602"/>
    </location>
</feature>
<dbReference type="InterPro" id="IPR017853">
    <property type="entry name" value="GH"/>
</dbReference>
<dbReference type="InterPro" id="IPR051923">
    <property type="entry name" value="Glycosyl_Hydrolase_39"/>
</dbReference>
<keyword evidence="4" id="KW-1185">Reference proteome</keyword>